<sequence>MLQVVRPLLIALCTVFPFSVQAAKAPAKPPAKAAAPVEPTLAHNLDAANEARLAAVVERYRKETGNVIKLVRLEKGDKPGTLNLLSRYEMSDVLSQPKDFVPLYSMMSKAGVPLSLSLSEVLKPGVTDARGRVVALPVLYSTPVLFFNKNAFRKAGLNPDVPPKTWFEMQGYLDKLQTAGFDCPYTSSWPVWVHIDNVSAVSGVPATDAKGGLKFNALPQVKHVAMMATWSKARYYRQYGNGNEASQRFRDGQCAMITTDSREYADFQDARGVELGVAPIPFHDDVYGGRRPTLADGPSIWVGAGKAAAEYKQAARFVSFLLSPEIQIELVRSHGGLPMTEAARLASLSRLLQDGKQALDAAYLSLQGKPDAPALRVSNVDGARMIADEELAAVWADQKPAKAALDTAVTRGNSVLGARPALRKTQPF</sequence>
<dbReference type="STRING" id="418702.BJN45_15935"/>
<evidence type="ECO:0000256" key="7">
    <source>
        <dbReference type="SAM" id="SignalP"/>
    </source>
</evidence>
<dbReference type="RefSeq" id="WP_076097043.1">
    <property type="nucleotide sequence ID" value="NZ_MTHD01000006.1"/>
</dbReference>
<gene>
    <name evidence="8" type="ORF">BJN45_15935</name>
</gene>
<reference evidence="8 9" key="1">
    <citation type="submission" date="2016-10" db="EMBL/GenBank/DDBJ databases">
        <title>Alkaliphiles isolated from bioreactors.</title>
        <authorList>
            <person name="Salah Z."/>
            <person name="Rout S.P."/>
            <person name="Humphreys P.N."/>
        </authorList>
    </citation>
    <scope>NUCLEOTIDE SEQUENCE [LARGE SCALE GENOMIC DNA]</scope>
    <source>
        <strain evidence="8 9">ZS02</strain>
    </source>
</reference>
<dbReference type="GO" id="GO:0042597">
    <property type="term" value="C:periplasmic space"/>
    <property type="evidence" value="ECO:0007669"/>
    <property type="project" value="UniProtKB-SubCell"/>
</dbReference>
<evidence type="ECO:0000256" key="2">
    <source>
        <dbReference type="ARBA" id="ARBA00008520"/>
    </source>
</evidence>
<protein>
    <recommendedName>
        <fullName evidence="4">sn-glycerol-3-phosphate-binding periplasmic protein UgpB</fullName>
    </recommendedName>
</protein>
<evidence type="ECO:0000256" key="4">
    <source>
        <dbReference type="ARBA" id="ARBA00017470"/>
    </source>
</evidence>
<proteinExistence type="inferred from homology"/>
<name>A0A1R1I032_9RHOO</name>
<evidence type="ECO:0000256" key="6">
    <source>
        <dbReference type="ARBA" id="ARBA00022729"/>
    </source>
</evidence>
<dbReference type="PANTHER" id="PTHR43649">
    <property type="entry name" value="ARABINOSE-BINDING PROTEIN-RELATED"/>
    <property type="match status" value="1"/>
</dbReference>
<evidence type="ECO:0000256" key="5">
    <source>
        <dbReference type="ARBA" id="ARBA00022448"/>
    </source>
</evidence>
<feature type="signal peptide" evidence="7">
    <location>
        <begin position="1"/>
        <end position="22"/>
    </location>
</feature>
<comment type="subcellular location">
    <subcellularLocation>
        <location evidence="1">Periplasm</location>
    </subcellularLocation>
</comment>
<comment type="caution">
    <text evidence="8">The sequence shown here is derived from an EMBL/GenBank/DDBJ whole genome shotgun (WGS) entry which is preliminary data.</text>
</comment>
<dbReference type="Pfam" id="PF13416">
    <property type="entry name" value="SBP_bac_8"/>
    <property type="match status" value="1"/>
</dbReference>
<dbReference type="PANTHER" id="PTHR43649:SF31">
    <property type="entry name" value="SN-GLYCEROL-3-PHOSPHATE-BINDING PERIPLASMIC PROTEIN UGPB"/>
    <property type="match status" value="1"/>
</dbReference>
<organism evidence="8 9">
    <name type="scientific">Azonexus hydrophilus</name>
    <dbReference type="NCBI Taxonomy" id="418702"/>
    <lineage>
        <taxon>Bacteria</taxon>
        <taxon>Pseudomonadati</taxon>
        <taxon>Pseudomonadota</taxon>
        <taxon>Betaproteobacteria</taxon>
        <taxon>Rhodocyclales</taxon>
        <taxon>Azonexaceae</taxon>
        <taxon>Azonexus</taxon>
    </lineage>
</organism>
<comment type="subunit">
    <text evidence="3">The complex is composed of two ATP-binding proteins (UgpC), two transmembrane proteins (UgpA and UgpE) and a solute-binding protein (UgpB).</text>
</comment>
<dbReference type="Proteomes" id="UP000187526">
    <property type="component" value="Unassembled WGS sequence"/>
</dbReference>
<dbReference type="InterPro" id="IPR050490">
    <property type="entry name" value="Bact_solute-bd_prot1"/>
</dbReference>
<dbReference type="AlphaFoldDB" id="A0A1R1I032"/>
<dbReference type="InterPro" id="IPR006059">
    <property type="entry name" value="SBP"/>
</dbReference>
<dbReference type="EMBL" id="MTHD01000006">
    <property type="protein sequence ID" value="OMG52136.1"/>
    <property type="molecule type" value="Genomic_DNA"/>
</dbReference>
<evidence type="ECO:0000313" key="8">
    <source>
        <dbReference type="EMBL" id="OMG52136.1"/>
    </source>
</evidence>
<evidence type="ECO:0000313" key="9">
    <source>
        <dbReference type="Proteomes" id="UP000187526"/>
    </source>
</evidence>
<evidence type="ECO:0000256" key="1">
    <source>
        <dbReference type="ARBA" id="ARBA00004418"/>
    </source>
</evidence>
<dbReference type="OrthoDB" id="4393730at2"/>
<keyword evidence="5" id="KW-0813">Transport</keyword>
<evidence type="ECO:0000256" key="3">
    <source>
        <dbReference type="ARBA" id="ARBA00011557"/>
    </source>
</evidence>
<accession>A0A1R1I032</accession>
<comment type="similarity">
    <text evidence="2">Belongs to the bacterial solute-binding protein 1 family.</text>
</comment>
<keyword evidence="9" id="KW-1185">Reference proteome</keyword>
<dbReference type="SUPFAM" id="SSF53850">
    <property type="entry name" value="Periplasmic binding protein-like II"/>
    <property type="match status" value="1"/>
</dbReference>
<feature type="chain" id="PRO_5012322475" description="sn-glycerol-3-phosphate-binding periplasmic protein UgpB" evidence="7">
    <location>
        <begin position="23"/>
        <end position="428"/>
    </location>
</feature>
<dbReference type="Gene3D" id="3.40.190.10">
    <property type="entry name" value="Periplasmic binding protein-like II"/>
    <property type="match status" value="2"/>
</dbReference>
<keyword evidence="6 7" id="KW-0732">Signal</keyword>